<proteinExistence type="predicted"/>
<reference evidence="2" key="1">
    <citation type="journal article" date="2019" name="Int. J. Syst. Evol. Microbiol.">
        <title>The Global Catalogue of Microorganisms (GCM) 10K type strain sequencing project: providing services to taxonomists for standard genome sequencing and annotation.</title>
        <authorList>
            <consortium name="The Broad Institute Genomics Platform"/>
            <consortium name="The Broad Institute Genome Sequencing Center for Infectious Disease"/>
            <person name="Wu L."/>
            <person name="Ma J."/>
        </authorList>
    </citation>
    <scope>NUCLEOTIDE SEQUENCE [LARGE SCALE GENOMIC DNA]</scope>
    <source>
        <strain evidence="2">JCM 31486</strain>
    </source>
</reference>
<name>A0ABW3MMP9_9PSEU</name>
<evidence type="ECO:0000313" key="1">
    <source>
        <dbReference type="EMBL" id="MFD1050544.1"/>
    </source>
</evidence>
<dbReference type="EMBL" id="JBHTIS010002916">
    <property type="protein sequence ID" value="MFD1050544.1"/>
    <property type="molecule type" value="Genomic_DNA"/>
</dbReference>
<protein>
    <submittedName>
        <fullName evidence="1">Uncharacterized protein</fullName>
    </submittedName>
</protein>
<keyword evidence="2" id="KW-1185">Reference proteome</keyword>
<comment type="caution">
    <text evidence="1">The sequence shown here is derived from an EMBL/GenBank/DDBJ whole genome shotgun (WGS) entry which is preliminary data.</text>
</comment>
<gene>
    <name evidence="1" type="ORF">ACFQ1S_35970</name>
</gene>
<accession>A0ABW3MMP9</accession>
<evidence type="ECO:0000313" key="2">
    <source>
        <dbReference type="Proteomes" id="UP001597045"/>
    </source>
</evidence>
<dbReference type="Proteomes" id="UP001597045">
    <property type="component" value="Unassembled WGS sequence"/>
</dbReference>
<sequence>MDESISDDRWYGIRYQESAGDDLYRLAGRILSDLKVDQYEGRLPKEAVLMVAVVDETMTVQVHLQSDVVREKWGSETIRARVTTVMARYNWRIRTVRDRLDAITLGAIIG</sequence>
<organism evidence="1 2">
    <name type="scientific">Kibdelosporangium lantanae</name>
    <dbReference type="NCBI Taxonomy" id="1497396"/>
    <lineage>
        <taxon>Bacteria</taxon>
        <taxon>Bacillati</taxon>
        <taxon>Actinomycetota</taxon>
        <taxon>Actinomycetes</taxon>
        <taxon>Pseudonocardiales</taxon>
        <taxon>Pseudonocardiaceae</taxon>
        <taxon>Kibdelosporangium</taxon>
    </lineage>
</organism>